<dbReference type="NCBIfam" id="NF041043">
    <property type="entry name" value="BPSS1780_fam"/>
    <property type="match status" value="1"/>
</dbReference>
<evidence type="ECO:0000313" key="3">
    <source>
        <dbReference type="Proteomes" id="UP000500826"/>
    </source>
</evidence>
<keyword evidence="1" id="KW-0812">Transmembrane</keyword>
<accession>A0ABX6P1U8</accession>
<reference evidence="2 3" key="2">
    <citation type="submission" date="2020-05" db="EMBL/GenBank/DDBJ databases">
        <authorList>
            <person name="Khan S.A."/>
            <person name="Jeon C.O."/>
            <person name="Chun B.H."/>
        </authorList>
    </citation>
    <scope>NUCLEOTIDE SEQUENCE [LARGE SCALE GENOMIC DNA]</scope>
    <source>
        <strain evidence="2 3">H242</strain>
    </source>
</reference>
<proteinExistence type="predicted"/>
<dbReference type="EMBL" id="CP053418">
    <property type="protein sequence ID" value="QJW84040.1"/>
    <property type="molecule type" value="Genomic_DNA"/>
</dbReference>
<protein>
    <recommendedName>
        <fullName evidence="4">DUF2189 domain-containing protein</fullName>
    </recommendedName>
</protein>
<name>A0ABX6P1U8_9BURK</name>
<evidence type="ECO:0008006" key="4">
    <source>
        <dbReference type="Google" id="ProtNLM"/>
    </source>
</evidence>
<gene>
    <name evidence="2" type="ORF">HK414_09235</name>
</gene>
<reference evidence="2 3" key="1">
    <citation type="submission" date="2020-05" db="EMBL/GenBank/DDBJ databases">
        <title>Ramlibacter rhizophilus sp. nov., isolated from rhizosphere soil of national flower Mugunghwa from South Korea.</title>
        <authorList>
            <person name="Zheng-Fei Y."/>
            <person name="Huan T."/>
        </authorList>
    </citation>
    <scope>NUCLEOTIDE SEQUENCE [LARGE SCALE GENOMIC DNA]</scope>
    <source>
        <strain evidence="2 3">H242</strain>
    </source>
</reference>
<keyword evidence="3" id="KW-1185">Reference proteome</keyword>
<feature type="transmembrane region" description="Helical" evidence="1">
    <location>
        <begin position="26"/>
        <end position="46"/>
    </location>
</feature>
<dbReference type="InterPro" id="IPR047798">
    <property type="entry name" value="BPSS1780-like"/>
</dbReference>
<evidence type="ECO:0000313" key="2">
    <source>
        <dbReference type="EMBL" id="QJW84040.1"/>
    </source>
</evidence>
<feature type="transmembrane region" description="Helical" evidence="1">
    <location>
        <begin position="52"/>
        <end position="73"/>
    </location>
</feature>
<feature type="transmembrane region" description="Helical" evidence="1">
    <location>
        <begin position="94"/>
        <end position="119"/>
    </location>
</feature>
<organism evidence="2 3">
    <name type="scientific">Ramlibacter terrae</name>
    <dbReference type="NCBI Taxonomy" id="2732511"/>
    <lineage>
        <taxon>Bacteria</taxon>
        <taxon>Pseudomonadati</taxon>
        <taxon>Pseudomonadota</taxon>
        <taxon>Betaproteobacteria</taxon>
        <taxon>Burkholderiales</taxon>
        <taxon>Comamonadaceae</taxon>
        <taxon>Ramlibacter</taxon>
    </lineage>
</organism>
<dbReference type="Proteomes" id="UP000500826">
    <property type="component" value="Chromosome"/>
</dbReference>
<sequence length="264" mass="27871">MKLNIVPARTGLQWVKLGIQTFFKQPLALAGLFFMYMAAVLVLGAVPVLGPVVVMVLMPAATLGMMVATEYAAQGRFPMPSVLVSAFRAGKQRARAMLVLGVIYALVLVGISLLASLLFPEGISVEAVEGTPSGAPQIAVKPGFLFAGALQLPFVVLFSHAPALVHWHGITPVKSLFFSAVAFWRNFGAFVVFGAGWLFALVLVGLGFSVLFAIVGGGVSGTLMLPATLLIITMMATSMYFTFRDSFHASPDEPEPALPGDSAP</sequence>
<keyword evidence="1" id="KW-1133">Transmembrane helix</keyword>
<feature type="transmembrane region" description="Helical" evidence="1">
    <location>
        <begin position="190"/>
        <end position="216"/>
    </location>
</feature>
<evidence type="ECO:0000256" key="1">
    <source>
        <dbReference type="SAM" id="Phobius"/>
    </source>
</evidence>
<keyword evidence="1" id="KW-0472">Membrane</keyword>